<name>T2IXZ4_CROWT</name>
<keyword evidence="1" id="KW-0732">Signal</keyword>
<proteinExistence type="predicted"/>
<feature type="chain" id="PRO_5004590239" evidence="1">
    <location>
        <begin position="23"/>
        <end position="110"/>
    </location>
</feature>
<comment type="caution">
    <text evidence="2">The sequence shown here is derived from an EMBL/GenBank/DDBJ whole genome shotgun (WGS) entry which is preliminary data.</text>
</comment>
<evidence type="ECO:0000313" key="3">
    <source>
        <dbReference type="Proteomes" id="UP000017981"/>
    </source>
</evidence>
<evidence type="ECO:0000256" key="1">
    <source>
        <dbReference type="SAM" id="SignalP"/>
    </source>
</evidence>
<organism evidence="2 3">
    <name type="scientific">Crocosphaera watsonii WH 0005</name>
    <dbReference type="NCBI Taxonomy" id="423472"/>
    <lineage>
        <taxon>Bacteria</taxon>
        <taxon>Bacillati</taxon>
        <taxon>Cyanobacteriota</taxon>
        <taxon>Cyanophyceae</taxon>
        <taxon>Oscillatoriophycideae</taxon>
        <taxon>Chroococcales</taxon>
        <taxon>Aphanothecaceae</taxon>
        <taxon>Crocosphaera</taxon>
    </lineage>
</organism>
<reference evidence="2 3" key="1">
    <citation type="submission" date="2013-01" db="EMBL/GenBank/DDBJ databases">
        <authorList>
            <person name="Bench S."/>
        </authorList>
    </citation>
    <scope>NUCLEOTIDE SEQUENCE [LARGE SCALE GENOMIC DNA]</scope>
    <source>
        <strain evidence="2 3">WH 0005</strain>
    </source>
</reference>
<dbReference type="NCBIfam" id="TIGR04260">
    <property type="entry name" value="Cyano_gly_rpt"/>
    <property type="match status" value="1"/>
</dbReference>
<dbReference type="Proteomes" id="UP000017981">
    <property type="component" value="Unassembled WGS sequence"/>
</dbReference>
<dbReference type="EMBL" id="CAQL01000895">
    <property type="protein sequence ID" value="CCQ57784.1"/>
    <property type="molecule type" value="Genomic_DNA"/>
</dbReference>
<feature type="signal peptide" evidence="1">
    <location>
        <begin position="1"/>
        <end position="22"/>
    </location>
</feature>
<dbReference type="InterPro" id="IPR026356">
    <property type="entry name" value="GrrA/OscA1_RiPP"/>
</dbReference>
<dbReference type="RefSeq" id="WP_021833629.1">
    <property type="nucleotide sequence ID" value="NZ_CAQL01000895.1"/>
</dbReference>
<evidence type="ECO:0000313" key="2">
    <source>
        <dbReference type="EMBL" id="CCQ57784.1"/>
    </source>
</evidence>
<sequence length="110" mass="12191">MLRLTTKITCVGFILAVSTLTASIAKSHGSLSGDKLSVENRLSRLTEAMQERGIDVSEETSKDLMARGWGNSRRGSWVNGYRGGFANRSGGGSFVNRRPWRNGGRFYNRY</sequence>
<gene>
    <name evidence="2" type="ORF">CWATWH0005_2663</name>
</gene>
<reference evidence="2 3" key="2">
    <citation type="submission" date="2013-09" db="EMBL/GenBank/DDBJ databases">
        <title>Whole genome comparison of six Crocosphaera watsonii strains with differing phenotypes.</title>
        <authorList>
            <person name="Bench S.R."/>
            <person name="Heller P."/>
            <person name="Frank I."/>
            <person name="Arciniega M."/>
            <person name="Shilova I.N."/>
            <person name="Zehr J.P."/>
        </authorList>
    </citation>
    <scope>NUCLEOTIDE SEQUENCE [LARGE SCALE GENOMIC DNA]</scope>
    <source>
        <strain evidence="2 3">WH 0005</strain>
    </source>
</reference>
<protein>
    <submittedName>
        <fullName evidence="2">Sll1764 protein</fullName>
    </submittedName>
</protein>
<accession>T2IXZ4</accession>
<dbReference type="AlphaFoldDB" id="T2IXZ4"/>